<reference evidence="2" key="1">
    <citation type="submission" date="2020-12" db="UniProtKB">
        <authorList>
            <consortium name="WormBaseParasite"/>
        </authorList>
    </citation>
    <scope>IDENTIFICATION</scope>
    <source>
        <strain evidence="2">MHco3</strain>
    </source>
</reference>
<protein>
    <submittedName>
        <fullName evidence="2">F5/8 type C domain-containing protein</fullName>
    </submittedName>
</protein>
<dbReference type="WBParaSite" id="HCON_00108190-00001">
    <property type="protein sequence ID" value="HCON_00108190-00001"/>
    <property type="gene ID" value="HCON_00108190"/>
</dbReference>
<accession>A0A7I4YLF5</accession>
<proteinExistence type="predicted"/>
<dbReference type="AlphaFoldDB" id="A0A7I4YLF5"/>
<evidence type="ECO:0000313" key="2">
    <source>
        <dbReference type="WBParaSite" id="HCON_00108190-00001"/>
    </source>
</evidence>
<name>A0A7I4YLF5_HAECO</name>
<dbReference type="Proteomes" id="UP000025227">
    <property type="component" value="Unplaced"/>
</dbReference>
<sequence length="83" mass="9311">MLISRLETLVWTRIIISWALYRSIVQPIPYEFEASLDASSYVSISEQALPVTTTSTTRTSPFHHLFLSSSTTTTSFVKLVLDG</sequence>
<keyword evidence="1" id="KW-1185">Reference proteome</keyword>
<organism evidence="1 2">
    <name type="scientific">Haemonchus contortus</name>
    <name type="common">Barber pole worm</name>
    <dbReference type="NCBI Taxonomy" id="6289"/>
    <lineage>
        <taxon>Eukaryota</taxon>
        <taxon>Metazoa</taxon>
        <taxon>Ecdysozoa</taxon>
        <taxon>Nematoda</taxon>
        <taxon>Chromadorea</taxon>
        <taxon>Rhabditida</taxon>
        <taxon>Rhabditina</taxon>
        <taxon>Rhabditomorpha</taxon>
        <taxon>Strongyloidea</taxon>
        <taxon>Trichostrongylidae</taxon>
        <taxon>Haemonchus</taxon>
    </lineage>
</organism>
<evidence type="ECO:0000313" key="1">
    <source>
        <dbReference type="Proteomes" id="UP000025227"/>
    </source>
</evidence>